<evidence type="ECO:0000256" key="1">
    <source>
        <dbReference type="ARBA" id="ARBA00004477"/>
    </source>
</evidence>
<keyword evidence="5" id="KW-0256">Endoplasmic reticulum</keyword>
<evidence type="ECO:0000256" key="2">
    <source>
        <dbReference type="ARBA" id="ARBA00010694"/>
    </source>
</evidence>
<keyword evidence="4 9" id="KW-0812">Transmembrane</keyword>
<evidence type="ECO:0000256" key="6">
    <source>
        <dbReference type="ARBA" id="ARBA00022989"/>
    </source>
</evidence>
<keyword evidence="11" id="KW-1185">Reference proteome</keyword>
<dbReference type="SUPFAM" id="SSF103481">
    <property type="entry name" value="Multidrug resistance efflux transporter EmrE"/>
    <property type="match status" value="2"/>
</dbReference>
<dbReference type="PANTHER" id="PTHR10778">
    <property type="entry name" value="SOLUTE CARRIER FAMILY 35 MEMBER B"/>
    <property type="match status" value="1"/>
</dbReference>
<protein>
    <recommendedName>
        <fullName evidence="12">Solute carrier family 35 member B1</fullName>
    </recommendedName>
</protein>
<evidence type="ECO:0000313" key="10">
    <source>
        <dbReference type="EnsemblMetazoa" id="XP_038077782.1"/>
    </source>
</evidence>
<feature type="region of interest" description="Disordered" evidence="8">
    <location>
        <begin position="21"/>
        <end position="40"/>
    </location>
</feature>
<feature type="transmembrane region" description="Helical" evidence="9">
    <location>
        <begin position="313"/>
        <end position="329"/>
    </location>
</feature>
<dbReference type="GeneID" id="119745484"/>
<reference evidence="10" key="1">
    <citation type="submission" date="2022-11" db="UniProtKB">
        <authorList>
            <consortium name="EnsemblMetazoa"/>
        </authorList>
    </citation>
    <scope>IDENTIFICATION</scope>
</reference>
<evidence type="ECO:0000256" key="4">
    <source>
        <dbReference type="ARBA" id="ARBA00022692"/>
    </source>
</evidence>
<feature type="transmembrane region" description="Helical" evidence="9">
    <location>
        <begin position="247"/>
        <end position="266"/>
    </location>
</feature>
<feature type="transmembrane region" description="Helical" evidence="9">
    <location>
        <begin position="48"/>
        <end position="67"/>
    </location>
</feature>
<dbReference type="GO" id="GO:0005460">
    <property type="term" value="F:UDP-glucose transmembrane transporter activity"/>
    <property type="evidence" value="ECO:0007669"/>
    <property type="project" value="TreeGrafter"/>
</dbReference>
<dbReference type="GO" id="GO:0000139">
    <property type="term" value="C:Golgi membrane"/>
    <property type="evidence" value="ECO:0007669"/>
    <property type="project" value="TreeGrafter"/>
</dbReference>
<feature type="transmembrane region" description="Helical" evidence="9">
    <location>
        <begin position="207"/>
        <end position="227"/>
    </location>
</feature>
<dbReference type="InterPro" id="IPR037185">
    <property type="entry name" value="EmrE-like"/>
</dbReference>
<evidence type="ECO:0000256" key="5">
    <source>
        <dbReference type="ARBA" id="ARBA00022824"/>
    </source>
</evidence>
<proteinExistence type="inferred from homology"/>
<feature type="transmembrane region" description="Helical" evidence="9">
    <location>
        <begin position="176"/>
        <end position="195"/>
    </location>
</feature>
<keyword evidence="7 9" id="KW-0472">Membrane</keyword>
<comment type="subcellular location">
    <subcellularLocation>
        <location evidence="1">Endoplasmic reticulum membrane</location>
        <topology evidence="1">Multi-pass membrane protein</topology>
    </subcellularLocation>
</comment>
<name>A0A914BQL6_PATMI</name>
<evidence type="ECO:0008006" key="12">
    <source>
        <dbReference type="Google" id="ProtNLM"/>
    </source>
</evidence>
<dbReference type="CTD" id="10237"/>
<feature type="transmembrane region" description="Helical" evidence="9">
    <location>
        <begin position="278"/>
        <end position="301"/>
    </location>
</feature>
<dbReference type="Proteomes" id="UP000887568">
    <property type="component" value="Unplaced"/>
</dbReference>
<dbReference type="GO" id="GO:0005789">
    <property type="term" value="C:endoplasmic reticulum membrane"/>
    <property type="evidence" value="ECO:0007669"/>
    <property type="project" value="UniProtKB-SubCell"/>
</dbReference>
<keyword evidence="3" id="KW-0813">Transport</keyword>
<dbReference type="GO" id="GO:0005459">
    <property type="term" value="F:UDP-galactose transmembrane transporter activity"/>
    <property type="evidence" value="ECO:0007669"/>
    <property type="project" value="TreeGrafter"/>
</dbReference>
<accession>A0A914BQL6</accession>
<evidence type="ECO:0000256" key="9">
    <source>
        <dbReference type="SAM" id="Phobius"/>
    </source>
</evidence>
<keyword evidence="6 9" id="KW-1133">Transmembrane helix</keyword>
<sequence>MSKLDPHTVVSIASDAVETQKFRPEVSNSDRRPASSELNDNMLRPNEGSVQALIVCFVGIFVCYFYYGILQEKITRSDYGNGETKERFNYFFCLVLVQCIINALFAKSVLLFSKPGKDTTTTKLYALCSITYLGAMVASNSALKYVSYPFQVLGKSCKPIPVMLLGVLLARKRYPLVKYLCVLLIVIGVAIFVYKDSKASSSVTESFFGYGEMLLILSLTLDGLTGVTQEKMRSEHQTGSHYMMANVNLWSIVYLTITVLVTGEVFEFLEFVSRYPYVVWNILTFGVASALGQHFIFVTVTTFGPLTCSIMTTTRKFFTILGSVILFANPLVPRQWAGVLLVFTGLGLDSIFGKTKPQKAK</sequence>
<dbReference type="EnsemblMetazoa" id="XM_038221854.1">
    <property type="protein sequence ID" value="XP_038077782.1"/>
    <property type="gene ID" value="LOC119745484"/>
</dbReference>
<feature type="compositionally biased region" description="Basic and acidic residues" evidence="8">
    <location>
        <begin position="21"/>
        <end position="34"/>
    </location>
</feature>
<dbReference type="Pfam" id="PF08449">
    <property type="entry name" value="UAA"/>
    <property type="match status" value="1"/>
</dbReference>
<dbReference type="PANTHER" id="PTHR10778:SF10">
    <property type="entry name" value="SOLUTE CARRIER FAMILY 35 MEMBER B1"/>
    <property type="match status" value="1"/>
</dbReference>
<comment type="similarity">
    <text evidence="2">Belongs to the nucleotide-sugar transporter family. SLC35B subfamily.</text>
</comment>
<dbReference type="RefSeq" id="XP_038077782.1">
    <property type="nucleotide sequence ID" value="XM_038221854.1"/>
</dbReference>
<organism evidence="10 11">
    <name type="scientific">Patiria miniata</name>
    <name type="common">Bat star</name>
    <name type="synonym">Asterina miniata</name>
    <dbReference type="NCBI Taxonomy" id="46514"/>
    <lineage>
        <taxon>Eukaryota</taxon>
        <taxon>Metazoa</taxon>
        <taxon>Echinodermata</taxon>
        <taxon>Eleutherozoa</taxon>
        <taxon>Asterozoa</taxon>
        <taxon>Asteroidea</taxon>
        <taxon>Valvatacea</taxon>
        <taxon>Valvatida</taxon>
        <taxon>Asterinidae</taxon>
        <taxon>Patiria</taxon>
    </lineage>
</organism>
<evidence type="ECO:0000256" key="3">
    <source>
        <dbReference type="ARBA" id="ARBA00022448"/>
    </source>
</evidence>
<evidence type="ECO:0000313" key="11">
    <source>
        <dbReference type="Proteomes" id="UP000887568"/>
    </source>
</evidence>
<dbReference type="OrthoDB" id="78344at2759"/>
<evidence type="ECO:0000256" key="7">
    <source>
        <dbReference type="ARBA" id="ARBA00023136"/>
    </source>
</evidence>
<dbReference type="AlphaFoldDB" id="A0A914BQL6"/>
<dbReference type="InterPro" id="IPR013657">
    <property type="entry name" value="SCL35B1-4/HUT1"/>
</dbReference>
<feature type="transmembrane region" description="Helical" evidence="9">
    <location>
        <begin position="88"/>
        <end position="112"/>
    </location>
</feature>
<evidence type="ECO:0000256" key="8">
    <source>
        <dbReference type="SAM" id="MobiDB-lite"/>
    </source>
</evidence>
<dbReference type="OMA" id="CGAIGQV"/>